<reference evidence="6 7" key="1">
    <citation type="journal article" date="2019" name="Int. J. Syst. Evol. Microbiol.">
        <title>The Global Catalogue of Microorganisms (GCM) 10K type strain sequencing project: providing services to taxonomists for standard genome sequencing and annotation.</title>
        <authorList>
            <consortium name="The Broad Institute Genomics Platform"/>
            <consortium name="The Broad Institute Genome Sequencing Center for Infectious Disease"/>
            <person name="Wu L."/>
            <person name="Ma J."/>
        </authorList>
    </citation>
    <scope>NUCLEOTIDE SEQUENCE [LARGE SCALE GENOMIC DNA]</scope>
    <source>
        <strain evidence="6 7">JCM 13850</strain>
    </source>
</reference>
<dbReference type="InterPro" id="IPR009057">
    <property type="entry name" value="Homeodomain-like_sf"/>
</dbReference>
<protein>
    <submittedName>
        <fullName evidence="6">TetR/AcrR family transcriptional regulator</fullName>
    </submittedName>
</protein>
<dbReference type="Proteomes" id="UP001501020">
    <property type="component" value="Unassembled WGS sequence"/>
</dbReference>
<evidence type="ECO:0000259" key="5">
    <source>
        <dbReference type="PROSITE" id="PS50977"/>
    </source>
</evidence>
<evidence type="ECO:0000256" key="2">
    <source>
        <dbReference type="ARBA" id="ARBA00023125"/>
    </source>
</evidence>
<dbReference type="InterPro" id="IPR050109">
    <property type="entry name" value="HTH-type_TetR-like_transc_reg"/>
</dbReference>
<comment type="caution">
    <text evidence="6">The sequence shown here is derived from an EMBL/GenBank/DDBJ whole genome shotgun (WGS) entry which is preliminary data.</text>
</comment>
<keyword evidence="1" id="KW-0805">Transcription regulation</keyword>
<dbReference type="Pfam" id="PF00440">
    <property type="entry name" value="TetR_N"/>
    <property type="match status" value="1"/>
</dbReference>
<dbReference type="PRINTS" id="PR00455">
    <property type="entry name" value="HTHTETR"/>
</dbReference>
<feature type="domain" description="HTH tetR-type" evidence="5">
    <location>
        <begin position="14"/>
        <end position="74"/>
    </location>
</feature>
<name>A0ABN2XX00_9ACTN</name>
<dbReference type="InterPro" id="IPR001647">
    <property type="entry name" value="HTH_TetR"/>
</dbReference>
<dbReference type="EMBL" id="BAAAMR010000001">
    <property type="protein sequence ID" value="GAA2118428.1"/>
    <property type="molecule type" value="Genomic_DNA"/>
</dbReference>
<sequence>MATKGRRGPYSKGIARRAEILRVALEAYQASGRQGPSLKSIADAVGLTEAGVLHYFGSKDELLVEILVARDREYLQTYDLSTPDGVWALLDHTTRTPGLVKLFVDMTAASADPAHPAHPFMRRRTRVILDLLERVLGPGREWQARILLAAAEGLQIQWLRDPSTDIIGDLKRLAVVLGMPLETIASSRGSGAARP</sequence>
<dbReference type="SUPFAM" id="SSF46689">
    <property type="entry name" value="Homeodomain-like"/>
    <property type="match status" value="1"/>
</dbReference>
<keyword evidence="3" id="KW-0804">Transcription</keyword>
<accession>A0ABN2XX00</accession>
<keyword evidence="2 4" id="KW-0238">DNA-binding</keyword>
<dbReference type="Gene3D" id="1.10.357.10">
    <property type="entry name" value="Tetracycline Repressor, domain 2"/>
    <property type="match status" value="1"/>
</dbReference>
<evidence type="ECO:0000256" key="3">
    <source>
        <dbReference type="ARBA" id="ARBA00023163"/>
    </source>
</evidence>
<keyword evidence="7" id="KW-1185">Reference proteome</keyword>
<feature type="DNA-binding region" description="H-T-H motif" evidence="4">
    <location>
        <begin position="37"/>
        <end position="56"/>
    </location>
</feature>
<dbReference type="InterPro" id="IPR036271">
    <property type="entry name" value="Tet_transcr_reg_TetR-rel_C_sf"/>
</dbReference>
<dbReference type="PANTHER" id="PTHR30055:SF234">
    <property type="entry name" value="HTH-TYPE TRANSCRIPTIONAL REGULATOR BETI"/>
    <property type="match status" value="1"/>
</dbReference>
<organism evidence="6 7">
    <name type="scientific">Actinomadura napierensis</name>
    <dbReference type="NCBI Taxonomy" id="267854"/>
    <lineage>
        <taxon>Bacteria</taxon>
        <taxon>Bacillati</taxon>
        <taxon>Actinomycetota</taxon>
        <taxon>Actinomycetes</taxon>
        <taxon>Streptosporangiales</taxon>
        <taxon>Thermomonosporaceae</taxon>
        <taxon>Actinomadura</taxon>
    </lineage>
</organism>
<evidence type="ECO:0000256" key="1">
    <source>
        <dbReference type="ARBA" id="ARBA00023015"/>
    </source>
</evidence>
<dbReference type="SUPFAM" id="SSF48498">
    <property type="entry name" value="Tetracyclin repressor-like, C-terminal domain"/>
    <property type="match status" value="1"/>
</dbReference>
<evidence type="ECO:0000256" key="4">
    <source>
        <dbReference type="PROSITE-ProRule" id="PRU00335"/>
    </source>
</evidence>
<evidence type="ECO:0000313" key="7">
    <source>
        <dbReference type="Proteomes" id="UP001501020"/>
    </source>
</evidence>
<proteinExistence type="predicted"/>
<dbReference type="PANTHER" id="PTHR30055">
    <property type="entry name" value="HTH-TYPE TRANSCRIPTIONAL REGULATOR RUTR"/>
    <property type="match status" value="1"/>
</dbReference>
<dbReference type="RefSeq" id="WP_344260162.1">
    <property type="nucleotide sequence ID" value="NZ_BAAAMR010000001.1"/>
</dbReference>
<gene>
    <name evidence="6" type="ORF">GCM10009727_01460</name>
</gene>
<evidence type="ECO:0000313" key="6">
    <source>
        <dbReference type="EMBL" id="GAA2118428.1"/>
    </source>
</evidence>
<dbReference type="PROSITE" id="PS50977">
    <property type="entry name" value="HTH_TETR_2"/>
    <property type="match status" value="1"/>
</dbReference>